<dbReference type="EMBL" id="CAJNJQ010000150">
    <property type="protein sequence ID" value="CAE7059713.1"/>
    <property type="molecule type" value="Genomic_DNA"/>
</dbReference>
<evidence type="ECO:0008006" key="3">
    <source>
        <dbReference type="Google" id="ProtNLM"/>
    </source>
</evidence>
<protein>
    <recommendedName>
        <fullName evidence="3">DRBM domain-containing protein</fullName>
    </recommendedName>
</protein>
<accession>A0A8H3DQI5</accession>
<sequence>MVMNHTIDPSGYIMRLSNVLQSQGRLSLLTWGEAAAGHDASPGWTITAVIHDNATCTSNRDPVDGQECGWGTHGTKRGARQGAAQMTLQNLAMLGMMDE</sequence>
<organism evidence="1 2">
    <name type="scientific">Rhizoctonia solani</name>
    <dbReference type="NCBI Taxonomy" id="456999"/>
    <lineage>
        <taxon>Eukaryota</taxon>
        <taxon>Fungi</taxon>
        <taxon>Dikarya</taxon>
        <taxon>Basidiomycota</taxon>
        <taxon>Agaricomycotina</taxon>
        <taxon>Agaricomycetes</taxon>
        <taxon>Cantharellales</taxon>
        <taxon>Ceratobasidiaceae</taxon>
        <taxon>Rhizoctonia</taxon>
    </lineage>
</organism>
<proteinExistence type="predicted"/>
<comment type="caution">
    <text evidence="1">The sequence shown here is derived from an EMBL/GenBank/DDBJ whole genome shotgun (WGS) entry which is preliminary data.</text>
</comment>
<evidence type="ECO:0000313" key="2">
    <source>
        <dbReference type="Proteomes" id="UP000663827"/>
    </source>
</evidence>
<dbReference type="SUPFAM" id="SSF54768">
    <property type="entry name" value="dsRNA-binding domain-like"/>
    <property type="match status" value="1"/>
</dbReference>
<reference evidence="1" key="1">
    <citation type="submission" date="2021-01" db="EMBL/GenBank/DDBJ databases">
        <authorList>
            <person name="Kaushik A."/>
        </authorList>
    </citation>
    <scope>NUCLEOTIDE SEQUENCE</scope>
    <source>
        <strain evidence="1">AG5</strain>
    </source>
</reference>
<name>A0A8H3DQI5_9AGAM</name>
<dbReference type="Proteomes" id="UP000663827">
    <property type="component" value="Unassembled WGS sequence"/>
</dbReference>
<gene>
    <name evidence="1" type="ORF">RDB_LOCUS7048</name>
</gene>
<dbReference type="AlphaFoldDB" id="A0A8H3DQI5"/>
<evidence type="ECO:0000313" key="1">
    <source>
        <dbReference type="EMBL" id="CAE7059713.1"/>
    </source>
</evidence>
<dbReference type="Gene3D" id="3.30.160.20">
    <property type="match status" value="1"/>
</dbReference>